<dbReference type="Proteomes" id="UP000786185">
    <property type="component" value="Unassembled WGS sequence"/>
</dbReference>
<protein>
    <submittedName>
        <fullName evidence="1">DUF2971 domain-containing protein</fullName>
    </submittedName>
</protein>
<dbReference type="AlphaFoldDB" id="A0AAW4BDM6"/>
<comment type="caution">
    <text evidence="1">The sequence shown here is derived from an EMBL/GenBank/DDBJ whole genome shotgun (WGS) entry which is preliminary data.</text>
</comment>
<dbReference type="InterPro" id="IPR021352">
    <property type="entry name" value="DUF2971"/>
</dbReference>
<evidence type="ECO:0000313" key="2">
    <source>
        <dbReference type="Proteomes" id="UP000786185"/>
    </source>
</evidence>
<dbReference type="Pfam" id="PF11185">
    <property type="entry name" value="DUF2971"/>
    <property type="match status" value="1"/>
</dbReference>
<proteinExistence type="predicted"/>
<sequence length="221" mass="25876">MTDSVYKYLPPERLDVLESNRIRFTSVISLNDPYEYLMKLGDSELFVDHSLGDNGFKFLSLSRNNSNLLMWSHYSESHKGFFLEFSRNHPYFCPAEPIRYRKRRANLNGAKLDSLSNANILKSVVLEKALDWAYEEEERLFLQDIPQDNEIIGYDEWSQPIILNKFPKDSLKGVYLGVRATDKLKENVIKILKSYDVKIPLYQMKTAKDYFAVEECEISYT</sequence>
<organism evidence="1 2">
    <name type="scientific">Vibrio anguillarum</name>
    <name type="common">Listonella anguillarum</name>
    <dbReference type="NCBI Taxonomy" id="55601"/>
    <lineage>
        <taxon>Bacteria</taxon>
        <taxon>Pseudomonadati</taxon>
        <taxon>Pseudomonadota</taxon>
        <taxon>Gammaproteobacteria</taxon>
        <taxon>Vibrionales</taxon>
        <taxon>Vibrionaceae</taxon>
        <taxon>Vibrio</taxon>
    </lineage>
</organism>
<dbReference type="EMBL" id="SCLC01000083">
    <property type="protein sequence ID" value="MBF4436372.1"/>
    <property type="molecule type" value="Genomic_DNA"/>
</dbReference>
<reference evidence="1" key="1">
    <citation type="journal article" date="2021" name="PeerJ">
        <title>Analysis of 44 Vibrio anguillarum genomes reveals high genetic diversity.</title>
        <authorList>
            <person name="Hansen M.J."/>
            <person name="Dalsgaard I."/>
        </authorList>
    </citation>
    <scope>NUCLEOTIDE SEQUENCE</scope>
    <source>
        <strain evidence="1">850617-1/1</strain>
    </source>
</reference>
<gene>
    <name evidence="1" type="ORF">ERJ77_17995</name>
</gene>
<evidence type="ECO:0000313" key="1">
    <source>
        <dbReference type="EMBL" id="MBF4436372.1"/>
    </source>
</evidence>
<name>A0AAW4BDM6_VIBAN</name>
<accession>A0AAW4BDM6</accession>